<dbReference type="InterPro" id="IPR011051">
    <property type="entry name" value="RmlC_Cupin_sf"/>
</dbReference>
<gene>
    <name evidence="8" type="primary">rmlC</name>
    <name evidence="8" type="ORF">GAK33_04420</name>
</gene>
<comment type="subunit">
    <text evidence="7">Homodimer.</text>
</comment>
<evidence type="ECO:0000256" key="5">
    <source>
        <dbReference type="PIRSR" id="PIRSR600888-1"/>
    </source>
</evidence>
<feature type="site" description="Participates in a stacking interaction with the thymidine ring of dTDP-4-oxo-6-deoxyglucose" evidence="6">
    <location>
        <position position="139"/>
    </location>
</feature>
<dbReference type="EMBL" id="WNDV01000014">
    <property type="protein sequence ID" value="KAF1035979.1"/>
    <property type="molecule type" value="Genomic_DNA"/>
</dbReference>
<dbReference type="Pfam" id="PF00908">
    <property type="entry name" value="dTDP_sugar_isom"/>
    <property type="match status" value="1"/>
</dbReference>
<organism evidence="8 9">
    <name type="scientific">Burkholderia lata (strain ATCC 17760 / DSM 23089 / LMG 22485 / NCIMB 9086 / R18194 / 383)</name>
    <dbReference type="NCBI Taxonomy" id="482957"/>
    <lineage>
        <taxon>Bacteria</taxon>
        <taxon>Pseudomonadati</taxon>
        <taxon>Pseudomonadota</taxon>
        <taxon>Betaproteobacteria</taxon>
        <taxon>Burkholderiales</taxon>
        <taxon>Burkholderiaceae</taxon>
        <taxon>Burkholderia</taxon>
        <taxon>Burkholderia cepacia complex</taxon>
    </lineage>
</organism>
<dbReference type="NCBIfam" id="TIGR01221">
    <property type="entry name" value="rmlC"/>
    <property type="match status" value="1"/>
</dbReference>
<evidence type="ECO:0000256" key="7">
    <source>
        <dbReference type="RuleBase" id="RU364069"/>
    </source>
</evidence>
<dbReference type="GeneID" id="45093876"/>
<dbReference type="CDD" id="cd00438">
    <property type="entry name" value="cupin_RmlC"/>
    <property type="match status" value="1"/>
</dbReference>
<evidence type="ECO:0000256" key="4">
    <source>
        <dbReference type="ARBA" id="ARBA00019595"/>
    </source>
</evidence>
<feature type="active site" description="Proton donor" evidence="5">
    <location>
        <position position="133"/>
    </location>
</feature>
<dbReference type="InterPro" id="IPR000888">
    <property type="entry name" value="RmlC-like"/>
</dbReference>
<comment type="similarity">
    <text evidence="7">Belongs to the dTDP-4-dehydrorhamnose 3,5-epimerase family.</text>
</comment>
<evidence type="ECO:0000313" key="8">
    <source>
        <dbReference type="EMBL" id="KAF1035979.1"/>
    </source>
</evidence>
<comment type="pathway">
    <text evidence="7">Carbohydrate biosynthesis; dTDP-L-rhamnose biosynthesis.</text>
</comment>
<dbReference type="Gene3D" id="2.60.120.10">
    <property type="entry name" value="Jelly Rolls"/>
    <property type="match status" value="1"/>
</dbReference>
<dbReference type="UniPathway" id="UPA00124"/>
<name>A0A833UZL2_BURL3</name>
<dbReference type="RefSeq" id="WP_011351152.1">
    <property type="nucleotide sequence ID" value="NC_007510.1"/>
</dbReference>
<dbReference type="SUPFAM" id="SSF51182">
    <property type="entry name" value="RmlC-like cupins"/>
    <property type="match status" value="1"/>
</dbReference>
<dbReference type="InterPro" id="IPR014710">
    <property type="entry name" value="RmlC-like_jellyroll"/>
</dbReference>
<protein>
    <recommendedName>
        <fullName evidence="4 7">dTDP-4-dehydrorhamnose 3,5-epimerase</fullName>
        <ecNumber evidence="3 7">5.1.3.13</ecNumber>
    </recommendedName>
    <alternativeName>
        <fullName evidence="7">Thymidine diphospho-4-keto-rhamnose 3,5-epimerase</fullName>
    </alternativeName>
</protein>
<dbReference type="PANTHER" id="PTHR21047:SF2">
    <property type="entry name" value="THYMIDINE DIPHOSPHO-4-KETO-RHAMNOSE 3,5-EPIMERASE"/>
    <property type="match status" value="1"/>
</dbReference>
<comment type="function">
    <text evidence="2 7">Catalyzes the epimerization of the C3' and C5'positions of dTDP-6-deoxy-D-xylo-4-hexulose, forming dTDP-6-deoxy-L-lyxo-4-hexulose.</text>
</comment>
<comment type="catalytic activity">
    <reaction evidence="1 7">
        <text>dTDP-4-dehydro-6-deoxy-alpha-D-glucose = dTDP-4-dehydro-beta-L-rhamnose</text>
        <dbReference type="Rhea" id="RHEA:16969"/>
        <dbReference type="ChEBI" id="CHEBI:57649"/>
        <dbReference type="ChEBI" id="CHEBI:62830"/>
        <dbReference type="EC" id="5.1.3.13"/>
    </reaction>
</comment>
<sequence>MAIHVTATALPEVKLIEPKVFGDARGYFYESFNAREFAEHVAPGIEFVQDNHSRSAKGVLRGLHYQIEHTQGKLVRVVEGEVFDVAVDVRRSSPNFGKWVGVTLSADNHRQLWVPPGFAHGFLVVSESAQFLYKTTDYWFPEHERSIVWNDPDIGIVWPLDGEPLLAVKDAAGMRLMDADLFE</sequence>
<dbReference type="PANTHER" id="PTHR21047">
    <property type="entry name" value="DTDP-6-DEOXY-D-GLUCOSE-3,5 EPIMERASE"/>
    <property type="match status" value="1"/>
</dbReference>
<feature type="active site" description="Proton acceptor" evidence="5">
    <location>
        <position position="64"/>
    </location>
</feature>
<dbReference type="EC" id="5.1.3.13" evidence="3 7"/>
<dbReference type="Proteomes" id="UP000467522">
    <property type="component" value="Unassembled WGS sequence"/>
</dbReference>
<dbReference type="HOGENOM" id="CLU_090940_1_1_4"/>
<proteinExistence type="inferred from homology"/>
<evidence type="ECO:0000256" key="3">
    <source>
        <dbReference type="ARBA" id="ARBA00012098"/>
    </source>
</evidence>
<evidence type="ECO:0000256" key="1">
    <source>
        <dbReference type="ARBA" id="ARBA00001298"/>
    </source>
</evidence>
<evidence type="ECO:0000256" key="6">
    <source>
        <dbReference type="PIRSR" id="PIRSR600888-3"/>
    </source>
</evidence>
<evidence type="ECO:0000256" key="2">
    <source>
        <dbReference type="ARBA" id="ARBA00001997"/>
    </source>
</evidence>
<evidence type="ECO:0000313" key="9">
    <source>
        <dbReference type="Proteomes" id="UP000467522"/>
    </source>
</evidence>
<accession>A0A833UZL2</accession>
<comment type="caution">
    <text evidence="8">The sequence shown here is derived from an EMBL/GenBank/DDBJ whole genome shotgun (WGS) entry which is preliminary data.</text>
</comment>
<keyword evidence="7" id="KW-0413">Isomerase</keyword>
<reference evidence="9" key="1">
    <citation type="journal article" date="2020" name="MBio">
        <title>Horizontal gene transfer to a defensive symbiont with a reduced genome amongst a multipartite beetle microbiome.</title>
        <authorList>
            <person name="Waterworth S.C."/>
            <person name="Florez L.V."/>
            <person name="Rees E.R."/>
            <person name="Hertweck C."/>
            <person name="Kaltenpoth M."/>
            <person name="Kwan J.C."/>
        </authorList>
    </citation>
    <scope>NUCLEOTIDE SEQUENCE [LARGE SCALE GENOMIC DNA]</scope>
</reference>